<evidence type="ECO:0000313" key="3">
    <source>
        <dbReference type="Proteomes" id="UP000028837"/>
    </source>
</evidence>
<feature type="region of interest" description="Disordered" evidence="1">
    <location>
        <begin position="359"/>
        <end position="418"/>
    </location>
</feature>
<sequence length="588" mass="63094">MRVTLTRSSLTCILVVFHGDFFSLVPLPTPAWSVDTEVMNVISLPSVPSPTAVGLPEVEYPDEGSFLSSTASVEIQQRHDPETLERRNDMRGCTGGTILDPISSSAEWRTEGIVTSNRLHDLLNICQDDRCSYTKDYVNGDFVSSNKEENAYRWWTGFEQYMPSRGNSLSRLSSGWAEQPLIVSQDTPEVLRQVDQQKKPLFTDRSVASVFFPFTSDSRPVVSPGETSSVLSEKRRLQPSSTVDSAMTLREGGSEPSANTASSEGLSSSREEEEPGDQKEVMGLGDMIAAGRQRRQAVEALSMMGFQMPPGGIASMSPQQQQMMATFLTQQQIQSQRQGFAGQSAPMGSEQQLMQQFLTGQQQSQMMQEMMRGNQSGGRGVGRANRNHQGNSHSSGAGQRGGRQQQRQNSPSVGVSLGQMTMAPSVGFPQAPHPGNAIYSPQPAYSSQIPYTYNPFSPGGMTISAPSVPVARGATPVGSVPGVSQHYPSAPGVNPATPTGGYGYGGGVNTGAYASALLPGGGSTLGGFANQGNAGLRFTGFTGGNAASTPSPYDPNLQQRQSAESVDQAARWAEQLRRQQEGWARQNP</sequence>
<dbReference type="OrthoDB" id="331492at2759"/>
<evidence type="ECO:0000256" key="1">
    <source>
        <dbReference type="SAM" id="MobiDB-lite"/>
    </source>
</evidence>
<dbReference type="AlphaFoldDB" id="A0A086K9S1"/>
<feature type="compositionally biased region" description="Low complexity" evidence="1">
    <location>
        <begin position="359"/>
        <end position="371"/>
    </location>
</feature>
<feature type="compositionally biased region" description="Polar residues" evidence="1">
    <location>
        <begin position="387"/>
        <end position="397"/>
    </location>
</feature>
<accession>A0A086K9S1</accession>
<proteinExistence type="predicted"/>
<evidence type="ECO:0000313" key="2">
    <source>
        <dbReference type="EMBL" id="KFG41139.1"/>
    </source>
</evidence>
<protein>
    <submittedName>
        <fullName evidence="2">Uncharacterized protein</fullName>
    </submittedName>
</protein>
<dbReference type="VEuPathDB" id="ToxoDB:TGDOM2_201660"/>
<reference evidence="2 3" key="1">
    <citation type="submission" date="2014-02" db="EMBL/GenBank/DDBJ databases">
        <authorList>
            <person name="Sibley D."/>
            <person name="Venepally P."/>
            <person name="Karamycheva S."/>
            <person name="Hadjithomas M."/>
            <person name="Khan A."/>
            <person name="Brunk B."/>
            <person name="Roos D."/>
            <person name="Caler E."/>
            <person name="Lorenzi H."/>
        </authorList>
    </citation>
    <scope>NUCLEOTIDE SEQUENCE [LARGE SCALE GENOMIC DNA]</scope>
    <source>
        <strain evidence="2 3">GAB2-2007-GAL-DOM2</strain>
    </source>
</reference>
<name>A0A086K9S1_TOXGO</name>
<gene>
    <name evidence="2" type="ORF">TGDOM2_201660</name>
</gene>
<dbReference type="EMBL" id="AHZU02000713">
    <property type="protein sequence ID" value="KFG41139.1"/>
    <property type="molecule type" value="Genomic_DNA"/>
</dbReference>
<comment type="caution">
    <text evidence="2">The sequence shown here is derived from an EMBL/GenBank/DDBJ whole genome shotgun (WGS) entry which is preliminary data.</text>
</comment>
<feature type="compositionally biased region" description="Polar residues" evidence="1">
    <location>
        <begin position="545"/>
        <end position="565"/>
    </location>
</feature>
<organism evidence="2 3">
    <name type="scientific">Toxoplasma gondii GAB2-2007-GAL-DOM2</name>
    <dbReference type="NCBI Taxonomy" id="1130820"/>
    <lineage>
        <taxon>Eukaryota</taxon>
        <taxon>Sar</taxon>
        <taxon>Alveolata</taxon>
        <taxon>Apicomplexa</taxon>
        <taxon>Conoidasida</taxon>
        <taxon>Coccidia</taxon>
        <taxon>Eucoccidiorida</taxon>
        <taxon>Eimeriorina</taxon>
        <taxon>Sarcocystidae</taxon>
        <taxon>Toxoplasma</taxon>
    </lineage>
</organism>
<dbReference type="Proteomes" id="UP000028837">
    <property type="component" value="Unassembled WGS sequence"/>
</dbReference>
<feature type="region of interest" description="Disordered" evidence="1">
    <location>
        <begin position="218"/>
        <end position="279"/>
    </location>
</feature>
<feature type="region of interest" description="Disordered" evidence="1">
    <location>
        <begin position="541"/>
        <end position="588"/>
    </location>
</feature>